<evidence type="ECO:0000256" key="2">
    <source>
        <dbReference type="ARBA" id="ARBA00022695"/>
    </source>
</evidence>
<protein>
    <recommendedName>
        <fullName evidence="7">Reverse transcriptase RNase H-like domain-containing protein</fullName>
    </recommendedName>
</protein>
<keyword evidence="3" id="KW-0540">Nuclease</keyword>
<dbReference type="Pfam" id="PF17917">
    <property type="entry name" value="RT_RNaseH"/>
    <property type="match status" value="1"/>
</dbReference>
<dbReference type="InterPro" id="IPR041373">
    <property type="entry name" value="RT_RNaseH"/>
</dbReference>
<name>A0A5J4NC81_9TREM</name>
<accession>A0A5J4NC81</accession>
<keyword evidence="9" id="KW-1185">Reference proteome</keyword>
<feature type="domain" description="Reverse transcriptase RNase H-like" evidence="7">
    <location>
        <begin position="27"/>
        <end position="130"/>
    </location>
</feature>
<comment type="caution">
    <text evidence="8">The sequence shown here is derived from an EMBL/GenBank/DDBJ whole genome shotgun (WGS) entry which is preliminary data.</text>
</comment>
<evidence type="ECO:0000313" key="9">
    <source>
        <dbReference type="Proteomes" id="UP000324629"/>
    </source>
</evidence>
<dbReference type="GO" id="GO:0004519">
    <property type="term" value="F:endonuclease activity"/>
    <property type="evidence" value="ECO:0007669"/>
    <property type="project" value="UniProtKB-KW"/>
</dbReference>
<keyword evidence="2" id="KW-0548">Nucleotidyltransferase</keyword>
<evidence type="ECO:0000256" key="5">
    <source>
        <dbReference type="ARBA" id="ARBA00022801"/>
    </source>
</evidence>
<gene>
    <name evidence="8" type="ORF">DEA37_0013929</name>
</gene>
<keyword evidence="6" id="KW-0695">RNA-directed DNA polymerase</keyword>
<keyword evidence="1" id="KW-0808">Transferase</keyword>
<dbReference type="GO" id="GO:0003964">
    <property type="term" value="F:RNA-directed DNA polymerase activity"/>
    <property type="evidence" value="ECO:0007669"/>
    <property type="project" value="UniProtKB-KW"/>
</dbReference>
<keyword evidence="4" id="KW-0255">Endonuclease</keyword>
<evidence type="ECO:0000256" key="1">
    <source>
        <dbReference type="ARBA" id="ARBA00022679"/>
    </source>
</evidence>
<dbReference type="EMBL" id="QNGE01004114">
    <property type="protein sequence ID" value="KAA3673204.1"/>
    <property type="molecule type" value="Genomic_DNA"/>
</dbReference>
<evidence type="ECO:0000259" key="7">
    <source>
        <dbReference type="Pfam" id="PF17917"/>
    </source>
</evidence>
<keyword evidence="5" id="KW-0378">Hydrolase</keyword>
<evidence type="ECO:0000313" key="8">
    <source>
        <dbReference type="EMBL" id="KAA3673204.1"/>
    </source>
</evidence>
<evidence type="ECO:0000256" key="3">
    <source>
        <dbReference type="ARBA" id="ARBA00022722"/>
    </source>
</evidence>
<dbReference type="Proteomes" id="UP000324629">
    <property type="component" value="Unassembled WGS sequence"/>
</dbReference>
<proteinExistence type="predicted"/>
<organism evidence="8 9">
    <name type="scientific">Paragonimus westermani</name>
    <dbReference type="NCBI Taxonomy" id="34504"/>
    <lineage>
        <taxon>Eukaryota</taxon>
        <taxon>Metazoa</taxon>
        <taxon>Spiralia</taxon>
        <taxon>Lophotrochozoa</taxon>
        <taxon>Platyhelminthes</taxon>
        <taxon>Trematoda</taxon>
        <taxon>Digenea</taxon>
        <taxon>Plagiorchiida</taxon>
        <taxon>Troglotremata</taxon>
        <taxon>Troglotrematidae</taxon>
        <taxon>Paragonimus</taxon>
    </lineage>
</organism>
<evidence type="ECO:0000256" key="6">
    <source>
        <dbReference type="ARBA" id="ARBA00022918"/>
    </source>
</evidence>
<sequence length="138" mass="15755">MLQQALGNIKPSRNYKHFVTYFDLILKLVITADTSKFGVSGLIIQDIPDSSDEGTTQAVRSHSFTEKNYRLTEKESLSNMFIATKFHKSLQDQRFTLPINHRPLLFNFGFKTSNLAYSVGPLSSWATLLFTYSCESQY</sequence>
<reference evidence="8 9" key="1">
    <citation type="journal article" date="2019" name="Gigascience">
        <title>Whole-genome sequence of the oriental lung fluke Paragonimus westermani.</title>
        <authorList>
            <person name="Oey H."/>
            <person name="Zakrzewski M."/>
            <person name="Narain K."/>
            <person name="Devi K.R."/>
            <person name="Agatsuma T."/>
            <person name="Nawaratna S."/>
            <person name="Gobert G.N."/>
            <person name="Jones M.K."/>
            <person name="Ragan M.A."/>
            <person name="McManus D.P."/>
            <person name="Krause L."/>
        </authorList>
    </citation>
    <scope>NUCLEOTIDE SEQUENCE [LARGE SCALE GENOMIC DNA]</scope>
    <source>
        <strain evidence="8 9">IND2009</strain>
    </source>
</reference>
<dbReference type="InterPro" id="IPR043502">
    <property type="entry name" value="DNA/RNA_pol_sf"/>
</dbReference>
<dbReference type="GO" id="GO:0016787">
    <property type="term" value="F:hydrolase activity"/>
    <property type="evidence" value="ECO:0007669"/>
    <property type="project" value="UniProtKB-KW"/>
</dbReference>
<evidence type="ECO:0000256" key="4">
    <source>
        <dbReference type="ARBA" id="ARBA00022759"/>
    </source>
</evidence>
<dbReference type="AlphaFoldDB" id="A0A5J4NC81"/>
<dbReference type="SUPFAM" id="SSF56672">
    <property type="entry name" value="DNA/RNA polymerases"/>
    <property type="match status" value="1"/>
</dbReference>